<organism evidence="2 3">
    <name type="scientific">Prevotella micans F0438</name>
    <dbReference type="NCBI Taxonomy" id="883158"/>
    <lineage>
        <taxon>Bacteria</taxon>
        <taxon>Pseudomonadati</taxon>
        <taxon>Bacteroidota</taxon>
        <taxon>Bacteroidia</taxon>
        <taxon>Bacteroidales</taxon>
        <taxon>Prevotellaceae</taxon>
        <taxon>Prevotella</taxon>
    </lineage>
</organism>
<evidence type="ECO:0000313" key="3">
    <source>
        <dbReference type="Proteomes" id="UP000016023"/>
    </source>
</evidence>
<protein>
    <recommendedName>
        <fullName evidence="4">Lipoprotein</fullName>
    </recommendedName>
</protein>
<dbReference type="STRING" id="883158.HMPREF9140_01581"/>
<gene>
    <name evidence="2" type="ORF">HMPREF9140_01581</name>
</gene>
<evidence type="ECO:0000256" key="1">
    <source>
        <dbReference type="SAM" id="SignalP"/>
    </source>
</evidence>
<evidence type="ECO:0008006" key="4">
    <source>
        <dbReference type="Google" id="ProtNLM"/>
    </source>
</evidence>
<dbReference type="PATRIC" id="fig|883158.3.peg.1583"/>
<comment type="caution">
    <text evidence="2">The sequence shown here is derived from an EMBL/GenBank/DDBJ whole genome shotgun (WGS) entry which is preliminary data.</text>
</comment>
<sequence length="184" mass="21002">MKKNFLSANLTKAAFVIATVFTISLAFYACSDKDEPNQENPTELKDQAMINGKVYKIKSAKLVNKNKDLSNLFLYFENGEYMVIHAYPKHNDTPMYMDSQDYKWSVLYYSNDNKIKFFVAEDPGNDKCDRGIIKFSVNQETGLCSVEIKDGHIPAKSNTDGDKQEYTFATKWADQAQVDNSELQ</sequence>
<dbReference type="Proteomes" id="UP000016023">
    <property type="component" value="Unassembled WGS sequence"/>
</dbReference>
<feature type="signal peptide" evidence="1">
    <location>
        <begin position="1"/>
        <end position="28"/>
    </location>
</feature>
<keyword evidence="3" id="KW-1185">Reference proteome</keyword>
<name>H1Q3U3_9BACT</name>
<feature type="chain" id="PRO_5003552052" description="Lipoprotein" evidence="1">
    <location>
        <begin position="29"/>
        <end position="184"/>
    </location>
</feature>
<evidence type="ECO:0000313" key="2">
    <source>
        <dbReference type="EMBL" id="EHO68541.1"/>
    </source>
</evidence>
<reference evidence="2 3" key="1">
    <citation type="submission" date="2011-12" db="EMBL/GenBank/DDBJ databases">
        <title>The Genome Sequence of Prevotella micans F0438.</title>
        <authorList>
            <consortium name="The Broad Institute Genome Sequencing Platform"/>
            <person name="Earl A."/>
            <person name="Ward D."/>
            <person name="Feldgarden M."/>
            <person name="Gevers D."/>
            <person name="Izard J."/>
            <person name="Baranova O.V."/>
            <person name="Blanton J.M."/>
            <person name="Wade W.G."/>
            <person name="Dewhirst F.E."/>
            <person name="Young S.K."/>
            <person name="Zeng Q."/>
            <person name="Gargeya S."/>
            <person name="Fitzgerald M."/>
            <person name="Haas B."/>
            <person name="Abouelleil A."/>
            <person name="Alvarado L."/>
            <person name="Arachchi H.M."/>
            <person name="Berlin A."/>
            <person name="Chapman S.B."/>
            <person name="Gearin G."/>
            <person name="Goldberg J."/>
            <person name="Griggs A."/>
            <person name="Gujja S."/>
            <person name="Hansen M."/>
            <person name="Heiman D."/>
            <person name="Howarth C."/>
            <person name="Larimer J."/>
            <person name="Lui A."/>
            <person name="MacDonald P.J.P."/>
            <person name="McCowen C."/>
            <person name="Montmayeur A."/>
            <person name="Murphy C."/>
            <person name="Neiman D."/>
            <person name="Pearson M."/>
            <person name="Priest M."/>
            <person name="Roberts A."/>
            <person name="Saif S."/>
            <person name="Shea T."/>
            <person name="Sisk P."/>
            <person name="Stolte C."/>
            <person name="Sykes S."/>
            <person name="Wortman J."/>
            <person name="Nusbaum C."/>
            <person name="Birren B."/>
        </authorList>
    </citation>
    <scope>NUCLEOTIDE SEQUENCE [LARGE SCALE GENOMIC DNA]</scope>
    <source>
        <strain evidence="2 3">F0438</strain>
    </source>
</reference>
<dbReference type="HOGENOM" id="CLU_1466966_0_0_10"/>
<keyword evidence="1" id="KW-0732">Signal</keyword>
<proteinExistence type="predicted"/>
<dbReference type="RefSeq" id="WP_006953074.1">
    <property type="nucleotide sequence ID" value="NZ_JH594522.1"/>
</dbReference>
<dbReference type="PROSITE" id="PS51257">
    <property type="entry name" value="PROKAR_LIPOPROTEIN"/>
    <property type="match status" value="1"/>
</dbReference>
<accession>H1Q3U3</accession>
<dbReference type="AlphaFoldDB" id="H1Q3U3"/>
<dbReference type="EMBL" id="AGWK01000042">
    <property type="protein sequence ID" value="EHO68541.1"/>
    <property type="molecule type" value="Genomic_DNA"/>
</dbReference>